<accession>A0AA49GNJ2</accession>
<sequence length="207" mass="23338">MKKLLFPAILVFMLISCKNHEGEMNAYYIEFQLNKSDGNTNDISLGQIAPKAITGNGIKNGDSVSVGFEILNSFPSPTDSHITQLSSFNLSMLLSAEEFNVDSGTYHLKNPSDFQSYIPTGNLFEENNISISTYFHEDDQTFCSALLDTTFANYFKITQKRYYTDENGEDAMDLIGEFNVRYNSMCDNGDTELNAGKFKVKLLLREF</sequence>
<dbReference type="AlphaFoldDB" id="A0AA49GNJ2"/>
<name>A0AA49GNJ2_9BACT</name>
<gene>
    <name evidence="1" type="ORF">K4G66_32305</name>
</gene>
<reference evidence="1" key="2">
    <citation type="journal article" date="2024" name="Antonie Van Leeuwenhoek">
        <title>Roseihalotalea indica gen. nov., sp. nov., a halophilic Bacteroidetes from mesopelagic Southwest Indian Ocean with higher carbohydrate metabolic potential.</title>
        <authorList>
            <person name="Chen B."/>
            <person name="Zhang M."/>
            <person name="Lin D."/>
            <person name="Ye J."/>
            <person name="Tang K."/>
        </authorList>
    </citation>
    <scope>NUCLEOTIDE SEQUENCE</scope>
    <source>
        <strain evidence="1">TK19036</strain>
    </source>
</reference>
<dbReference type="PROSITE" id="PS51257">
    <property type="entry name" value="PROKAR_LIPOPROTEIN"/>
    <property type="match status" value="1"/>
</dbReference>
<organism evidence="1">
    <name type="scientific">Roseihalotalea indica</name>
    <dbReference type="NCBI Taxonomy" id="2867963"/>
    <lineage>
        <taxon>Bacteria</taxon>
        <taxon>Pseudomonadati</taxon>
        <taxon>Bacteroidota</taxon>
        <taxon>Cytophagia</taxon>
        <taxon>Cytophagales</taxon>
        <taxon>Catalimonadaceae</taxon>
        <taxon>Roseihalotalea</taxon>
    </lineage>
</organism>
<reference evidence="1" key="1">
    <citation type="journal article" date="2023" name="Comput. Struct. Biotechnol. J.">
        <title>Discovery of a novel marine Bacteroidetes with a rich repertoire of carbohydrate-active enzymes.</title>
        <authorList>
            <person name="Chen B."/>
            <person name="Liu G."/>
            <person name="Chen Q."/>
            <person name="Wang H."/>
            <person name="Liu L."/>
            <person name="Tang K."/>
        </authorList>
    </citation>
    <scope>NUCLEOTIDE SEQUENCE</scope>
    <source>
        <strain evidence="1">TK19036</strain>
    </source>
</reference>
<proteinExistence type="predicted"/>
<evidence type="ECO:0000313" key="1">
    <source>
        <dbReference type="EMBL" id="WKN37054.1"/>
    </source>
</evidence>
<evidence type="ECO:0008006" key="2">
    <source>
        <dbReference type="Google" id="ProtNLM"/>
    </source>
</evidence>
<protein>
    <recommendedName>
        <fullName evidence="2">Lipoprotein</fullName>
    </recommendedName>
</protein>
<dbReference type="EMBL" id="CP120682">
    <property type="protein sequence ID" value="WKN37054.1"/>
    <property type="molecule type" value="Genomic_DNA"/>
</dbReference>